<feature type="transmembrane region" description="Helical" evidence="1">
    <location>
        <begin position="55"/>
        <end position="72"/>
    </location>
</feature>
<feature type="transmembrane region" description="Helical" evidence="1">
    <location>
        <begin position="326"/>
        <end position="344"/>
    </location>
</feature>
<dbReference type="RefSeq" id="WP_101071268.1">
    <property type="nucleotide sequence ID" value="NZ_PISP01000001.1"/>
</dbReference>
<evidence type="ECO:0000256" key="1">
    <source>
        <dbReference type="SAM" id="Phobius"/>
    </source>
</evidence>
<evidence type="ECO:0000313" key="3">
    <source>
        <dbReference type="Proteomes" id="UP000233398"/>
    </source>
</evidence>
<dbReference type="OrthoDB" id="9809196at2"/>
<sequence length="613" mass="70142">MIRLPSIQQITSNASATIRRFPFVLTFAILGTLGVILLVDLPWDQRDGYYWVRNFSWVSALSISLLLAISVLSESRSWNPIKRYLSSGAAVLLLAVYYLFLPEDFEPSNSEAFYRYSLLFLSSHLLVSFAPYLGDKSVQDFWAYNKTLFLRILLSVLYVGVLYVGLTIAMYSLEVLLEFDIEGKRYGQLAIFLIGIFGTWFFLSGVPHPNQLTDEEKAYPKGLRIFVQYVLIPLIVVYIVILYLYTGKIIIEWQWPNGWVAHLVLNFSIAGILGLLLLYPIQDEDDHKWVRLFSKGYYIALIPLIILLMLSIWVRISEYGVTVNRYYVATLAVWLTGVVIYFLISKVKDIRVIPTSLFLIMILISFGPLSAFEVSERSQLSRLEYHLEEHGLFSENGTVIKTENEIPFNDRKQISSGITYLLDLKGVQSIQPYFEEDLKEVLANKDTMNVVSDAQVITGLIGIDYVSNWEMEEGDGSGFATFQVQKRRTDPVPLQGYDHYVGEIEMWLSSQEFETTIGERVYTISLKDENLEIHITEKATGRSLVFELKPFIEELPETGAMKIEALSIERMTLEQQNESLKVKLVFNSITGQRQNGEITSLNANFGLYFSFEE</sequence>
<feature type="transmembrane region" description="Helical" evidence="1">
    <location>
        <begin position="84"/>
        <end position="101"/>
    </location>
</feature>
<feature type="transmembrane region" description="Helical" evidence="1">
    <location>
        <begin position="21"/>
        <end position="43"/>
    </location>
</feature>
<feature type="transmembrane region" description="Helical" evidence="1">
    <location>
        <begin position="292"/>
        <end position="314"/>
    </location>
</feature>
<feature type="transmembrane region" description="Helical" evidence="1">
    <location>
        <begin position="152"/>
        <end position="173"/>
    </location>
</feature>
<proteinExistence type="predicted"/>
<keyword evidence="1" id="KW-0812">Transmembrane</keyword>
<reference evidence="2 3" key="1">
    <citation type="submission" date="2017-11" db="EMBL/GenBank/DDBJ databases">
        <title>Rhodohalobacter 15182 sp. nov., isolated from a salt lake.</title>
        <authorList>
            <person name="Han S."/>
        </authorList>
    </citation>
    <scope>NUCLEOTIDE SEQUENCE [LARGE SCALE GENOMIC DNA]</scope>
    <source>
        <strain evidence="2 3">15182</strain>
    </source>
</reference>
<keyword evidence="3" id="KW-1185">Reference proteome</keyword>
<feature type="transmembrane region" description="Helical" evidence="1">
    <location>
        <begin position="226"/>
        <end position="246"/>
    </location>
</feature>
<evidence type="ECO:0000313" key="2">
    <source>
        <dbReference type="EMBL" id="PKD44025.1"/>
    </source>
</evidence>
<protein>
    <recommendedName>
        <fullName evidence="4">DUF4153 domain-containing protein</fullName>
    </recommendedName>
</protein>
<evidence type="ECO:0008006" key="4">
    <source>
        <dbReference type="Google" id="ProtNLM"/>
    </source>
</evidence>
<dbReference type="EMBL" id="PISP01000001">
    <property type="protein sequence ID" value="PKD44025.1"/>
    <property type="molecule type" value="Genomic_DNA"/>
</dbReference>
<dbReference type="Pfam" id="PF13687">
    <property type="entry name" value="DUF4153"/>
    <property type="match status" value="1"/>
</dbReference>
<dbReference type="InterPro" id="IPR025291">
    <property type="entry name" value="DUF4153"/>
</dbReference>
<gene>
    <name evidence="2" type="ORF">CWD77_00670</name>
</gene>
<accession>A0A2N0VIJ4</accession>
<feature type="transmembrane region" description="Helical" evidence="1">
    <location>
        <begin position="113"/>
        <end position="132"/>
    </location>
</feature>
<organism evidence="2 3">
    <name type="scientific">Rhodohalobacter barkolensis</name>
    <dbReference type="NCBI Taxonomy" id="2053187"/>
    <lineage>
        <taxon>Bacteria</taxon>
        <taxon>Pseudomonadati</taxon>
        <taxon>Balneolota</taxon>
        <taxon>Balneolia</taxon>
        <taxon>Balneolales</taxon>
        <taxon>Balneolaceae</taxon>
        <taxon>Rhodohalobacter</taxon>
    </lineage>
</organism>
<dbReference type="Proteomes" id="UP000233398">
    <property type="component" value="Unassembled WGS sequence"/>
</dbReference>
<feature type="transmembrane region" description="Helical" evidence="1">
    <location>
        <begin position="185"/>
        <end position="206"/>
    </location>
</feature>
<comment type="caution">
    <text evidence="2">The sequence shown here is derived from an EMBL/GenBank/DDBJ whole genome shotgun (WGS) entry which is preliminary data.</text>
</comment>
<name>A0A2N0VIJ4_9BACT</name>
<keyword evidence="1" id="KW-0472">Membrane</keyword>
<keyword evidence="1" id="KW-1133">Transmembrane helix</keyword>
<dbReference type="AlphaFoldDB" id="A0A2N0VIJ4"/>
<feature type="transmembrane region" description="Helical" evidence="1">
    <location>
        <begin position="258"/>
        <end position="280"/>
    </location>
</feature>
<feature type="transmembrane region" description="Helical" evidence="1">
    <location>
        <begin position="356"/>
        <end position="372"/>
    </location>
</feature>